<keyword evidence="4" id="KW-1185">Reference proteome</keyword>
<feature type="region of interest" description="Disordered" evidence="1">
    <location>
        <begin position="355"/>
        <end position="378"/>
    </location>
</feature>
<feature type="region of interest" description="Disordered" evidence="1">
    <location>
        <begin position="512"/>
        <end position="547"/>
    </location>
</feature>
<name>A0A194VHC3_CYTMA</name>
<reference evidence="4" key="1">
    <citation type="submission" date="2014-12" db="EMBL/GenBank/DDBJ databases">
        <title>Genome Sequence of Valsa Canker Pathogens Uncovers a Specific Adaption of Colonization on Woody Bark.</title>
        <authorList>
            <person name="Yin Z."/>
            <person name="Liu H."/>
            <person name="Gao X."/>
            <person name="Li Z."/>
            <person name="Song N."/>
            <person name="Ke X."/>
            <person name="Dai Q."/>
            <person name="Wu Y."/>
            <person name="Sun Y."/>
            <person name="Xu J.-R."/>
            <person name="Kang Z.K."/>
            <person name="Wang L."/>
            <person name="Huang L."/>
        </authorList>
    </citation>
    <scope>NUCLEOTIDE SEQUENCE [LARGE SCALE GENOMIC DNA]</scope>
    <source>
        <strain evidence="4">SXYL134</strain>
    </source>
</reference>
<dbReference type="STRING" id="694573.A0A194VHC3"/>
<evidence type="ECO:0000313" key="4">
    <source>
        <dbReference type="Proteomes" id="UP000078576"/>
    </source>
</evidence>
<evidence type="ECO:0000259" key="2">
    <source>
        <dbReference type="Pfam" id="PF13002"/>
    </source>
</evidence>
<evidence type="ECO:0000313" key="3">
    <source>
        <dbReference type="EMBL" id="KUI63264.1"/>
    </source>
</evidence>
<feature type="compositionally biased region" description="Basic residues" evidence="1">
    <location>
        <begin position="26"/>
        <end position="36"/>
    </location>
</feature>
<dbReference type="AlphaFoldDB" id="A0A194VHC3"/>
<feature type="region of interest" description="Disordered" evidence="1">
    <location>
        <begin position="23"/>
        <end position="114"/>
    </location>
</feature>
<evidence type="ECO:0000256" key="1">
    <source>
        <dbReference type="SAM" id="MobiDB-lite"/>
    </source>
</evidence>
<sequence length="547" mass="60691">MPHRVANFFRNSTSSFENQVTAIKKSTIRSRTKSPNRTHSGGLTNSTSTSSERVVSTYASSIEDEQDNVDATVQEHSPAPPVRRPMDSPRLRPRDDRHHSYEKEKDKDKDHHRITFPSLHGLHLGRSSRDTHSNPHASLSWKIESPPIIFHGDAENSTGALVSGQLFLDVKDDTYDIDSFKATLHIHVTQKKPYTVHCNECINQYTLLKEWTFLPSPLALGRGVHPFPFSILLDGHLPASLDSPIVNIAYEFKAEAVPGRSGQQPIKLEKVFDVKRSLPPPELPHHSVRVFPPTNVKASVHYQQVIHPIGTNTLSMRLDGIAKLNSGANTVEYWKLKKLTWRLEETLKAVAPACEKHAPRPDTESPEDHQRKKGMARTETRVIGEKTLFSGWKSTYASPTDSIIELELDYHLNKHAKYSCDLKSRDGAEVSHQLMLEMVVSQECAPVGKPGLVTQTGVGRILRMHFGATLTERGGLGISWDSEAPPIYQDVPPSPPAYCEDVGAIEDVLETLDGARPGASGSGMWTPTGRSSGHVTPSRRSSTEAPR</sequence>
<proteinExistence type="predicted"/>
<dbReference type="Pfam" id="PF13002">
    <property type="entry name" value="LDB19"/>
    <property type="match status" value="1"/>
</dbReference>
<dbReference type="Proteomes" id="UP000078576">
    <property type="component" value="Unassembled WGS sequence"/>
</dbReference>
<gene>
    <name evidence="3" type="ORF">VP1G_10409</name>
</gene>
<dbReference type="EMBL" id="KN714882">
    <property type="protein sequence ID" value="KUI63264.1"/>
    <property type="molecule type" value="Genomic_DNA"/>
</dbReference>
<protein>
    <recommendedName>
        <fullName evidence="2">LDB19 N-terminal domain-containing protein</fullName>
    </recommendedName>
</protein>
<organism evidence="3 4">
    <name type="scientific">Cytospora mali</name>
    <name type="common">Apple Valsa canker fungus</name>
    <name type="synonym">Valsa mali</name>
    <dbReference type="NCBI Taxonomy" id="578113"/>
    <lineage>
        <taxon>Eukaryota</taxon>
        <taxon>Fungi</taxon>
        <taxon>Dikarya</taxon>
        <taxon>Ascomycota</taxon>
        <taxon>Pezizomycotina</taxon>
        <taxon>Sordariomycetes</taxon>
        <taxon>Sordariomycetidae</taxon>
        <taxon>Diaporthales</taxon>
        <taxon>Cytosporaceae</taxon>
        <taxon>Cytospora</taxon>
    </lineage>
</organism>
<dbReference type="InterPro" id="IPR024391">
    <property type="entry name" value="LDB19_N"/>
</dbReference>
<feature type="compositionally biased region" description="Basic and acidic residues" evidence="1">
    <location>
        <begin position="84"/>
        <end position="113"/>
    </location>
</feature>
<dbReference type="InterPro" id="IPR014752">
    <property type="entry name" value="Arrestin-like_C"/>
</dbReference>
<feature type="domain" description="LDB19 N-terminal" evidence="2">
    <location>
        <begin position="184"/>
        <end position="358"/>
    </location>
</feature>
<dbReference type="OrthoDB" id="3832628at2759"/>
<accession>A0A194VHC3</accession>
<dbReference type="Gene3D" id="2.60.40.640">
    <property type="match status" value="1"/>
</dbReference>
<feature type="compositionally biased region" description="Polar residues" evidence="1">
    <location>
        <begin position="523"/>
        <end position="547"/>
    </location>
</feature>
<feature type="compositionally biased region" description="Low complexity" evidence="1">
    <location>
        <begin position="38"/>
        <end position="57"/>
    </location>
</feature>